<feature type="transmembrane region" description="Helical" evidence="5">
    <location>
        <begin position="263"/>
        <end position="283"/>
    </location>
</feature>
<feature type="transmembrane region" description="Helical" evidence="5">
    <location>
        <begin position="336"/>
        <end position="356"/>
    </location>
</feature>
<name>A0A832DMJ7_9BACT</name>
<gene>
    <name evidence="5 7" type="primary">nuoH</name>
    <name evidence="7" type="ORF">ENS56_02945</name>
</gene>
<comment type="catalytic activity">
    <reaction evidence="5">
        <text>a quinone + NADH + 5 H(+)(in) = a quinol + NAD(+) + 4 H(+)(out)</text>
        <dbReference type="Rhea" id="RHEA:57888"/>
        <dbReference type="ChEBI" id="CHEBI:15378"/>
        <dbReference type="ChEBI" id="CHEBI:24646"/>
        <dbReference type="ChEBI" id="CHEBI:57540"/>
        <dbReference type="ChEBI" id="CHEBI:57945"/>
        <dbReference type="ChEBI" id="CHEBI:132124"/>
    </reaction>
</comment>
<keyword evidence="5" id="KW-1278">Translocase</keyword>
<evidence type="ECO:0000256" key="2">
    <source>
        <dbReference type="ARBA" id="ARBA00022692"/>
    </source>
</evidence>
<proteinExistence type="inferred from homology"/>
<comment type="function">
    <text evidence="5">NDH-1 shuttles electrons from NADH, via FMN and iron-sulfur (Fe-S) centers, to quinones in the respiratory chain. The immediate electron acceptor for the enzyme in this species is believed to be ubiquinone. Couples the redox reaction to proton translocation (for every two electrons transferred, four hydrogen ions are translocated across the cytoplasmic membrane), and thus conserves the redox energy in a proton gradient. This subunit may bind ubiquinone.</text>
</comment>
<evidence type="ECO:0000256" key="1">
    <source>
        <dbReference type="ARBA" id="ARBA00004141"/>
    </source>
</evidence>
<dbReference type="GO" id="GO:0009060">
    <property type="term" value="P:aerobic respiration"/>
    <property type="evidence" value="ECO:0007669"/>
    <property type="project" value="TreeGrafter"/>
</dbReference>
<reference evidence="7" key="1">
    <citation type="journal article" date="2020" name="mSystems">
        <title>Genome- and Community-Level Interaction Insights into Carbon Utilization and Element Cycling Functions of Hydrothermarchaeota in Hydrothermal Sediment.</title>
        <authorList>
            <person name="Zhou Z."/>
            <person name="Liu Y."/>
            <person name="Xu W."/>
            <person name="Pan J."/>
            <person name="Luo Z.H."/>
            <person name="Li M."/>
        </authorList>
    </citation>
    <scope>NUCLEOTIDE SEQUENCE [LARGE SCALE GENOMIC DNA]</scope>
    <source>
        <strain evidence="7">SpSt-500</strain>
    </source>
</reference>
<keyword evidence="5" id="KW-1003">Cell membrane</keyword>
<feature type="transmembrane region" description="Helical" evidence="5">
    <location>
        <begin position="202"/>
        <end position="222"/>
    </location>
</feature>
<dbReference type="PROSITE" id="PS00668">
    <property type="entry name" value="COMPLEX1_ND1_2"/>
    <property type="match status" value="1"/>
</dbReference>
<dbReference type="HAMAP" id="MF_01350">
    <property type="entry name" value="NDH1_NuoH"/>
    <property type="match status" value="1"/>
</dbReference>
<dbReference type="NCBIfam" id="NF004741">
    <property type="entry name" value="PRK06076.1-2"/>
    <property type="match status" value="1"/>
</dbReference>
<evidence type="ECO:0000256" key="4">
    <source>
        <dbReference type="ARBA" id="ARBA00023136"/>
    </source>
</evidence>
<dbReference type="EMBL" id="DSVI01000004">
    <property type="protein sequence ID" value="HGT46972.1"/>
    <property type="molecule type" value="Genomic_DNA"/>
</dbReference>
<dbReference type="GO" id="GO:0003954">
    <property type="term" value="F:NADH dehydrogenase activity"/>
    <property type="evidence" value="ECO:0007669"/>
    <property type="project" value="TreeGrafter"/>
</dbReference>
<dbReference type="AlphaFoldDB" id="A0A832DMJ7"/>
<feature type="transmembrane region" description="Helical" evidence="5">
    <location>
        <begin position="162"/>
        <end position="182"/>
    </location>
</feature>
<dbReference type="GO" id="GO:0016655">
    <property type="term" value="F:oxidoreductase activity, acting on NAD(P)H, quinone or similar compound as acceptor"/>
    <property type="evidence" value="ECO:0007669"/>
    <property type="project" value="UniProtKB-UniRule"/>
</dbReference>
<dbReference type="PANTHER" id="PTHR11432">
    <property type="entry name" value="NADH DEHYDROGENASE SUBUNIT 1"/>
    <property type="match status" value="1"/>
</dbReference>
<sequence length="357" mass="39992">MIYEFFYNLIGSEIIAGFIAASLPLLIFILPFALVAVLLERKVAGHMQDRLGPMRVGYHGILQTIADIIKLLQKEDIIARENDKILFNIAPVLVFTGSYAAFAAIPFTSAYIGANIDLGIFYIIAVTGLVVAGILMAGWASNNKYSLLGAMRSAAQIVSYEIPTILVVLTLVMFTGTTNLMTLSENQTAYFWNWNILGGPEFSLAKILLIPFMMIAFLIIYISTLAEVNRTPFDIPEAESELVSGYHTEYSGMKFAMFFLAEYANMFAVSAIVSALFFGGYHSPFGYLGNTLGIEWLIPVEQFFWFTFKGVFFVFVQMWLRWTLPRLRVDQLMTASWKYLIPIAFVNLLIVGIITLL</sequence>
<dbReference type="InterPro" id="IPR001694">
    <property type="entry name" value="NADH_UbQ_OxRdtase_su1/FPO"/>
</dbReference>
<comment type="subcellular location">
    <subcellularLocation>
        <location evidence="5 6">Cell membrane</location>
        <topology evidence="5 6">Multi-pass membrane protein</topology>
    </subcellularLocation>
    <subcellularLocation>
        <location evidence="1">Membrane</location>
        <topology evidence="1">Multi-pass membrane protein</topology>
    </subcellularLocation>
</comment>
<accession>A0A832DMJ7</accession>
<evidence type="ECO:0000313" key="7">
    <source>
        <dbReference type="EMBL" id="HGT46972.1"/>
    </source>
</evidence>
<dbReference type="PROSITE" id="PS00667">
    <property type="entry name" value="COMPLEX1_ND1_1"/>
    <property type="match status" value="1"/>
</dbReference>
<dbReference type="InterPro" id="IPR018086">
    <property type="entry name" value="NADH_UbQ_OxRdtase_su1_CS"/>
</dbReference>
<comment type="caution">
    <text evidence="7">The sequence shown here is derived from an EMBL/GenBank/DDBJ whole genome shotgun (WGS) entry which is preliminary data.</text>
</comment>
<organism evidence="7">
    <name type="scientific">Ignavibacterium album</name>
    <dbReference type="NCBI Taxonomy" id="591197"/>
    <lineage>
        <taxon>Bacteria</taxon>
        <taxon>Pseudomonadati</taxon>
        <taxon>Ignavibacteriota</taxon>
        <taxon>Ignavibacteria</taxon>
        <taxon>Ignavibacteriales</taxon>
        <taxon>Ignavibacteriaceae</taxon>
        <taxon>Ignavibacterium</taxon>
    </lineage>
</organism>
<keyword evidence="3 5" id="KW-1133">Transmembrane helix</keyword>
<keyword evidence="5" id="KW-0830">Ubiquinone</keyword>
<feature type="transmembrane region" description="Helical" evidence="5">
    <location>
        <begin position="85"/>
        <end position="107"/>
    </location>
</feature>
<feature type="transmembrane region" description="Helical" evidence="5">
    <location>
        <begin position="303"/>
        <end position="324"/>
    </location>
</feature>
<keyword evidence="4 5" id="KW-0472">Membrane</keyword>
<feature type="transmembrane region" description="Helical" evidence="5">
    <location>
        <begin position="119"/>
        <end position="141"/>
    </location>
</feature>
<evidence type="ECO:0000256" key="6">
    <source>
        <dbReference type="RuleBase" id="RU000471"/>
    </source>
</evidence>
<keyword evidence="5" id="KW-0874">Quinone</keyword>
<dbReference type="EC" id="7.1.1.-" evidence="5"/>
<protein>
    <recommendedName>
        <fullName evidence="5">NADH-quinone oxidoreductase subunit H</fullName>
        <ecNumber evidence="5">7.1.1.-</ecNumber>
    </recommendedName>
    <alternativeName>
        <fullName evidence="5">NADH dehydrogenase I subunit H</fullName>
    </alternativeName>
    <alternativeName>
        <fullName evidence="5">NDH-1 subunit H</fullName>
    </alternativeName>
</protein>
<keyword evidence="7" id="KW-0560">Oxidoreductase</keyword>
<keyword evidence="2 5" id="KW-0812">Transmembrane</keyword>
<dbReference type="GO" id="GO:0048038">
    <property type="term" value="F:quinone binding"/>
    <property type="evidence" value="ECO:0007669"/>
    <property type="project" value="UniProtKB-KW"/>
</dbReference>
<keyword evidence="5 6" id="KW-0520">NAD</keyword>
<comment type="subunit">
    <text evidence="5">NDH-1 is composed of 14 different subunits. Subunits NuoA, H, J, K, L, M, N constitute the membrane sector of the complex.</text>
</comment>
<feature type="transmembrane region" description="Helical" evidence="5">
    <location>
        <begin position="14"/>
        <end position="39"/>
    </location>
</feature>
<evidence type="ECO:0000256" key="5">
    <source>
        <dbReference type="HAMAP-Rule" id="MF_01350"/>
    </source>
</evidence>
<comment type="similarity">
    <text evidence="5 6">Belongs to the complex I subunit 1 family.</text>
</comment>
<dbReference type="PANTHER" id="PTHR11432:SF3">
    <property type="entry name" value="NADH-UBIQUINONE OXIDOREDUCTASE CHAIN 1"/>
    <property type="match status" value="1"/>
</dbReference>
<dbReference type="Pfam" id="PF00146">
    <property type="entry name" value="NADHdh"/>
    <property type="match status" value="1"/>
</dbReference>
<evidence type="ECO:0000256" key="3">
    <source>
        <dbReference type="ARBA" id="ARBA00022989"/>
    </source>
</evidence>
<dbReference type="GO" id="GO:0005886">
    <property type="term" value="C:plasma membrane"/>
    <property type="evidence" value="ECO:0007669"/>
    <property type="project" value="UniProtKB-SubCell"/>
</dbReference>